<evidence type="ECO:0000313" key="2">
    <source>
        <dbReference type="EMBL" id="CBI04183.1"/>
    </source>
</evidence>
<comment type="caution">
    <text evidence="2">The sequence shown here is derived from an EMBL/GenBank/DDBJ whole genome shotgun (WGS) entry which is preliminary data.</text>
</comment>
<feature type="transmembrane region" description="Helical" evidence="1">
    <location>
        <begin position="6"/>
        <end position="25"/>
    </location>
</feature>
<evidence type="ECO:0000256" key="1">
    <source>
        <dbReference type="SAM" id="Phobius"/>
    </source>
</evidence>
<gene>
    <name evidence="2" type="ORF">CARN5_2376</name>
</gene>
<keyword evidence="1" id="KW-0472">Membrane</keyword>
<dbReference type="EMBL" id="CABP01000051">
    <property type="protein sequence ID" value="CBI04183.1"/>
    <property type="molecule type" value="Genomic_DNA"/>
</dbReference>
<proteinExistence type="predicted"/>
<organism evidence="2">
    <name type="scientific">mine drainage metagenome</name>
    <dbReference type="NCBI Taxonomy" id="410659"/>
    <lineage>
        <taxon>unclassified sequences</taxon>
        <taxon>metagenomes</taxon>
        <taxon>ecological metagenomes</taxon>
    </lineage>
</organism>
<dbReference type="AlphaFoldDB" id="E6QAF7"/>
<reference evidence="2" key="1">
    <citation type="submission" date="2009-10" db="EMBL/GenBank/DDBJ databases">
        <title>Diversity of trophic interactions inside an arsenic-rich microbial ecosystem.</title>
        <authorList>
            <person name="Bertin P.N."/>
            <person name="Heinrich-Salmeron A."/>
            <person name="Pelletier E."/>
            <person name="Goulhen-Chollet F."/>
            <person name="Arsene-Ploetze F."/>
            <person name="Gallien S."/>
            <person name="Calteau A."/>
            <person name="Vallenet D."/>
            <person name="Casiot C."/>
            <person name="Chane-Woon-Ming B."/>
            <person name="Giloteaux L."/>
            <person name="Barakat M."/>
            <person name="Bonnefoy V."/>
            <person name="Bruneel O."/>
            <person name="Chandler M."/>
            <person name="Cleiss J."/>
            <person name="Duran R."/>
            <person name="Elbaz-Poulichet F."/>
            <person name="Fonknechten N."/>
            <person name="Lauga B."/>
            <person name="Mornico D."/>
            <person name="Ortet P."/>
            <person name="Schaeffer C."/>
            <person name="Siguier P."/>
            <person name="Alexander Thil Smith A."/>
            <person name="Van Dorsselaer A."/>
            <person name="Weissenbach J."/>
            <person name="Medigue C."/>
            <person name="Le Paslier D."/>
        </authorList>
    </citation>
    <scope>NUCLEOTIDE SEQUENCE</scope>
</reference>
<keyword evidence="1" id="KW-1133">Transmembrane helix</keyword>
<keyword evidence="1" id="KW-0812">Transmembrane</keyword>
<protein>
    <submittedName>
        <fullName evidence="2">Uncharacterized protein</fullName>
    </submittedName>
</protein>
<accession>E6QAF7</accession>
<sequence length="39" mass="4109">MAIFLGVVLVVLYGLAALGVVLLVFGPQKANEGHITKTR</sequence>
<name>E6QAF7_9ZZZZ</name>